<comment type="caution">
    <text evidence="2">The sequence shown here is derived from an EMBL/GenBank/DDBJ whole genome shotgun (WGS) entry which is preliminary data.</text>
</comment>
<evidence type="ECO:0000313" key="3">
    <source>
        <dbReference type="Proteomes" id="UP001237105"/>
    </source>
</evidence>
<dbReference type="InterPro" id="IPR029068">
    <property type="entry name" value="Glyas_Bleomycin-R_OHBP_Dase"/>
</dbReference>
<dbReference type="InterPro" id="IPR009725">
    <property type="entry name" value="3_dmu_93_MTrfase"/>
</dbReference>
<sequence>MSAMSAQPQKIKTCLWFDGQAEEAAELYTSLFDDSRVTQVQRYSEVGPGEPGSVMVVMFELAGTEFMGLNGGPEFQFTEASSVYVDCDDQQEVDRLWSALTADGGQEGPCGWLKDKYGLSWQIVPRVLDELITDPDPARSGRAMKAMLGMGKLDVQALVDAADGK</sequence>
<dbReference type="RefSeq" id="WP_282537129.1">
    <property type="nucleotide sequence ID" value="NZ_JASCIS010000023.1"/>
</dbReference>
<evidence type="ECO:0000259" key="1">
    <source>
        <dbReference type="Pfam" id="PF06983"/>
    </source>
</evidence>
<accession>A0ABT6T073</accession>
<gene>
    <name evidence="2" type="ORF">QIT00_22350</name>
</gene>
<feature type="domain" description="PhnB-like" evidence="1">
    <location>
        <begin position="9"/>
        <end position="124"/>
    </location>
</feature>
<dbReference type="SUPFAM" id="SSF54593">
    <property type="entry name" value="Glyoxalase/Bleomycin resistance protein/Dihydroxybiphenyl dioxygenase"/>
    <property type="match status" value="1"/>
</dbReference>
<keyword evidence="3" id="KW-1185">Reference proteome</keyword>
<dbReference type="PANTHER" id="PTHR33990:SF2">
    <property type="entry name" value="PHNB-LIKE DOMAIN-CONTAINING PROTEIN"/>
    <property type="match status" value="1"/>
</dbReference>
<dbReference type="Pfam" id="PF06983">
    <property type="entry name" value="3-dmu-9_3-mt"/>
    <property type="match status" value="1"/>
</dbReference>
<dbReference type="InterPro" id="IPR028973">
    <property type="entry name" value="PhnB-like"/>
</dbReference>
<protein>
    <submittedName>
        <fullName evidence="2">VOC family protein</fullName>
    </submittedName>
</protein>
<dbReference type="EMBL" id="JASCIS010000023">
    <property type="protein sequence ID" value="MDI3421260.1"/>
    <property type="molecule type" value="Genomic_DNA"/>
</dbReference>
<dbReference type="Gene3D" id="3.10.180.10">
    <property type="entry name" value="2,3-Dihydroxybiphenyl 1,2-Dioxygenase, domain 1"/>
    <property type="match status" value="1"/>
</dbReference>
<proteinExistence type="predicted"/>
<dbReference type="PANTHER" id="PTHR33990">
    <property type="entry name" value="PROTEIN YJDN-RELATED"/>
    <property type="match status" value="1"/>
</dbReference>
<dbReference type="CDD" id="cd06588">
    <property type="entry name" value="PhnB_like"/>
    <property type="match status" value="1"/>
</dbReference>
<reference evidence="2 3" key="1">
    <citation type="submission" date="2023-05" db="EMBL/GenBank/DDBJ databases">
        <title>Draft genome sequence of Streptomyces sp. B-S-A12 isolated from a cave soil in Thailand.</title>
        <authorList>
            <person name="Chamroensaksri N."/>
            <person name="Muangham S."/>
        </authorList>
    </citation>
    <scope>NUCLEOTIDE SEQUENCE [LARGE SCALE GENOMIC DNA]</scope>
    <source>
        <strain evidence="2 3">B-S-A12</strain>
    </source>
</reference>
<evidence type="ECO:0000313" key="2">
    <source>
        <dbReference type="EMBL" id="MDI3421260.1"/>
    </source>
</evidence>
<dbReference type="Proteomes" id="UP001237105">
    <property type="component" value="Unassembled WGS sequence"/>
</dbReference>
<name>A0ABT6T073_9ACTN</name>
<organism evidence="2 3">
    <name type="scientific">Streptomyces luteolus</name>
    <dbReference type="NCBI Taxonomy" id="3043615"/>
    <lineage>
        <taxon>Bacteria</taxon>
        <taxon>Bacillati</taxon>
        <taxon>Actinomycetota</taxon>
        <taxon>Actinomycetes</taxon>
        <taxon>Kitasatosporales</taxon>
        <taxon>Streptomycetaceae</taxon>
        <taxon>Streptomyces</taxon>
    </lineage>
</organism>
<dbReference type="PIRSF" id="PIRSF021700">
    <property type="entry name" value="3_dmu_93_MTrfase"/>
    <property type="match status" value="1"/>
</dbReference>